<accession>A0A0M8MZP1</accession>
<dbReference type="PANTHER" id="PTHR39476">
    <property type="entry name" value="NADH:UBIQUINONE OXIDOREDUCTASE 6.6KD SUBUNIT"/>
    <property type="match status" value="1"/>
</dbReference>
<proteinExistence type="predicted"/>
<name>A0A0M8MZP1_ESCWE</name>
<dbReference type="STRING" id="150374.A0A0M8MZP1"/>
<dbReference type="PANTHER" id="PTHR39476:SF1">
    <property type="entry name" value="NADH DEHYDROGENASE [UBIQUINONE] 1 BETA SUBCOMPLEX SUBUNIT 4"/>
    <property type="match status" value="1"/>
</dbReference>
<comment type="caution">
    <text evidence="2">The sequence shown here is derived from an EMBL/GenBank/DDBJ whole genome shotgun (WGS) entry which is preliminary data.</text>
</comment>
<dbReference type="EMBL" id="LGSR01000029">
    <property type="protein sequence ID" value="KOS16950.1"/>
    <property type="molecule type" value="Genomic_DNA"/>
</dbReference>
<sequence length="72" mass="8503">MAHLNVKPDPAFLKLQAMQKERHKYFRWTPRTARLSFIYIAVVPAIFGYVAYKTDGLWDLKAKRKGDTIYEK</sequence>
<keyword evidence="1" id="KW-1133">Transmembrane helix</keyword>
<evidence type="ECO:0000256" key="1">
    <source>
        <dbReference type="SAM" id="Phobius"/>
    </source>
</evidence>
<reference evidence="2 3" key="1">
    <citation type="submission" date="2015-07" db="EMBL/GenBank/DDBJ databases">
        <title>The genome of the fungus Escovopsis weberi, a specialized disease agent of ant agriculture.</title>
        <authorList>
            <person name="de Man T.J."/>
            <person name="Stajich J.E."/>
            <person name="Kubicek C.P."/>
            <person name="Chenthamara K."/>
            <person name="Atanasova L."/>
            <person name="Druzhinina I.S."/>
            <person name="Birnbaum S."/>
            <person name="Barribeau S.M."/>
            <person name="Teiling C."/>
            <person name="Suen G."/>
            <person name="Currie C."/>
            <person name="Gerardo N.M."/>
        </authorList>
    </citation>
    <scope>NUCLEOTIDE SEQUENCE [LARGE SCALE GENOMIC DNA]</scope>
</reference>
<keyword evidence="1" id="KW-0812">Transmembrane</keyword>
<organism evidence="2 3">
    <name type="scientific">Escovopsis weberi</name>
    <dbReference type="NCBI Taxonomy" id="150374"/>
    <lineage>
        <taxon>Eukaryota</taxon>
        <taxon>Fungi</taxon>
        <taxon>Dikarya</taxon>
        <taxon>Ascomycota</taxon>
        <taxon>Pezizomycotina</taxon>
        <taxon>Sordariomycetes</taxon>
        <taxon>Hypocreomycetidae</taxon>
        <taxon>Hypocreales</taxon>
        <taxon>Hypocreaceae</taxon>
        <taxon>Escovopsis</taxon>
    </lineage>
</organism>
<dbReference type="AlphaFoldDB" id="A0A0M8MZP1"/>
<dbReference type="Proteomes" id="UP000053831">
    <property type="component" value="Unassembled WGS sequence"/>
</dbReference>
<feature type="transmembrane region" description="Helical" evidence="1">
    <location>
        <begin position="32"/>
        <end position="52"/>
    </location>
</feature>
<dbReference type="OrthoDB" id="15108at2759"/>
<gene>
    <name evidence="2" type="ORF">ESCO_004629</name>
</gene>
<keyword evidence="3" id="KW-1185">Reference proteome</keyword>
<protein>
    <recommendedName>
        <fullName evidence="4">NADH-ubiquinone oxidoreductase B15 subunit</fullName>
    </recommendedName>
</protein>
<evidence type="ECO:0000313" key="2">
    <source>
        <dbReference type="EMBL" id="KOS16950.1"/>
    </source>
</evidence>
<evidence type="ECO:0000313" key="3">
    <source>
        <dbReference type="Proteomes" id="UP000053831"/>
    </source>
</evidence>
<evidence type="ECO:0008006" key="4">
    <source>
        <dbReference type="Google" id="ProtNLM"/>
    </source>
</evidence>
<keyword evidence="1" id="KW-0472">Membrane</keyword>